<dbReference type="GO" id="GO:0008360">
    <property type="term" value="P:regulation of cell shape"/>
    <property type="evidence" value="ECO:0007669"/>
    <property type="project" value="UniProtKB-KW"/>
</dbReference>
<dbReference type="OrthoDB" id="9791132at2"/>
<dbReference type="InterPro" id="IPR018044">
    <property type="entry name" value="Peptidase_S11"/>
</dbReference>
<dbReference type="InterPro" id="IPR001967">
    <property type="entry name" value="Peptidase_S11_N"/>
</dbReference>
<feature type="active site" description="Proton acceptor" evidence="7">
    <location>
        <position position="65"/>
    </location>
</feature>
<protein>
    <recommendedName>
        <fullName evidence="10">Peptidase S11 D-alanyl-D-alanine carboxypeptidase A N-terminal domain-containing protein</fullName>
    </recommendedName>
</protein>
<evidence type="ECO:0000313" key="11">
    <source>
        <dbReference type="EMBL" id="ASA24976.1"/>
    </source>
</evidence>
<comment type="similarity">
    <text evidence="1 9">Belongs to the peptidase S11 family.</text>
</comment>
<evidence type="ECO:0000256" key="2">
    <source>
        <dbReference type="ARBA" id="ARBA00022729"/>
    </source>
</evidence>
<evidence type="ECO:0000313" key="12">
    <source>
        <dbReference type="Proteomes" id="UP000249890"/>
    </source>
</evidence>
<dbReference type="InterPro" id="IPR012338">
    <property type="entry name" value="Beta-lactam/transpept-like"/>
</dbReference>
<dbReference type="PANTHER" id="PTHR21581:SF11">
    <property type="entry name" value="D-ALANYL-D-ALANINE CARBOXYPEPTIDASE DACA"/>
    <property type="match status" value="1"/>
</dbReference>
<keyword evidence="2" id="KW-0732">Signal</keyword>
<dbReference type="Gene3D" id="3.40.710.10">
    <property type="entry name" value="DD-peptidase/beta-lactamase superfamily"/>
    <property type="match status" value="1"/>
</dbReference>
<evidence type="ECO:0000256" key="9">
    <source>
        <dbReference type="RuleBase" id="RU004016"/>
    </source>
</evidence>
<evidence type="ECO:0000259" key="10">
    <source>
        <dbReference type="Pfam" id="PF00768"/>
    </source>
</evidence>
<feature type="binding site" evidence="8">
    <location>
        <position position="248"/>
    </location>
    <ligand>
        <name>substrate</name>
    </ligand>
</feature>
<evidence type="ECO:0000256" key="7">
    <source>
        <dbReference type="PIRSR" id="PIRSR618044-1"/>
    </source>
</evidence>
<dbReference type="RefSeq" id="WP_087918944.1">
    <property type="nucleotide sequence ID" value="NZ_CP021780.1"/>
</dbReference>
<dbReference type="GO" id="GO:0071555">
    <property type="term" value="P:cell wall organization"/>
    <property type="evidence" value="ECO:0007669"/>
    <property type="project" value="UniProtKB-KW"/>
</dbReference>
<dbReference type="AlphaFoldDB" id="A0A2Z2KE03"/>
<accession>A0A2Z2KE03</accession>
<feature type="domain" description="Peptidase S11 D-alanyl-D-alanine carboxypeptidase A N-terminal" evidence="10">
    <location>
        <begin position="31"/>
        <end position="278"/>
    </location>
</feature>
<dbReference type="Proteomes" id="UP000249890">
    <property type="component" value="Chromosome"/>
</dbReference>
<keyword evidence="5" id="KW-0573">Peptidoglycan synthesis</keyword>
<dbReference type="PRINTS" id="PR00725">
    <property type="entry name" value="DADACBPTASE1"/>
</dbReference>
<organism evidence="11 12">
    <name type="scientific">Paenibacillus donghaensis</name>
    <dbReference type="NCBI Taxonomy" id="414771"/>
    <lineage>
        <taxon>Bacteria</taxon>
        <taxon>Bacillati</taxon>
        <taxon>Bacillota</taxon>
        <taxon>Bacilli</taxon>
        <taxon>Bacillales</taxon>
        <taxon>Paenibacillaceae</taxon>
        <taxon>Paenibacillus</taxon>
    </lineage>
</organism>
<evidence type="ECO:0000256" key="1">
    <source>
        <dbReference type="ARBA" id="ARBA00007164"/>
    </source>
</evidence>
<reference evidence="11 12" key="1">
    <citation type="submission" date="2017-06" db="EMBL/GenBank/DDBJ databases">
        <title>Complete genome sequence of Paenibacillus donghaensis KCTC 13049T isolated from East Sea sediment, South Korea.</title>
        <authorList>
            <person name="Jung B.K."/>
            <person name="Hong S.-J."/>
            <person name="Shin J.-H."/>
        </authorList>
    </citation>
    <scope>NUCLEOTIDE SEQUENCE [LARGE SCALE GENOMIC DNA]</scope>
    <source>
        <strain evidence="11 12">KCTC 13049</strain>
    </source>
</reference>
<evidence type="ECO:0000256" key="6">
    <source>
        <dbReference type="ARBA" id="ARBA00023316"/>
    </source>
</evidence>
<dbReference type="KEGG" id="pdh:B9T62_32005"/>
<sequence length="324" mass="34856">MNRRIIIWASAALIVVALLAFMNPGLLGLRPQITAGAAVLLDMESGEIWMENHADKPMPPASVSKLMIELLVLEQISSGELSWNEQIPVSKYASGMGGITLSLKPGDSCSVRELFEGISVYSANDAAVALAEYMAGTEQAFVQLMNEKAYNLGLSSDTVFMNATGLSAKDLGLGLDEESAEPAAETRMTARDMAKLAAVLITEYPEVLQTSSRTQMHLKGKGLYVSNTNLMLPAMGGAYAYDGADGLKTGYDSLTGYNIVGTAERDGRRLIAVVLGADSYKNRFEATAKLFDYGFNRGLRSGERVKSIVQALSSFMVSDEASYR</sequence>
<feature type="active site" evidence="7">
    <location>
        <position position="122"/>
    </location>
</feature>
<keyword evidence="6" id="KW-0961">Cell wall biogenesis/degradation</keyword>
<dbReference type="EMBL" id="CP021780">
    <property type="protein sequence ID" value="ASA24976.1"/>
    <property type="molecule type" value="Genomic_DNA"/>
</dbReference>
<dbReference type="SUPFAM" id="SSF56601">
    <property type="entry name" value="beta-lactamase/transpeptidase-like"/>
    <property type="match status" value="1"/>
</dbReference>
<gene>
    <name evidence="11" type="ORF">B9T62_32005</name>
</gene>
<dbReference type="PANTHER" id="PTHR21581">
    <property type="entry name" value="D-ALANYL-D-ALANINE CARBOXYPEPTIDASE"/>
    <property type="match status" value="1"/>
</dbReference>
<keyword evidence="12" id="KW-1185">Reference proteome</keyword>
<dbReference type="Pfam" id="PF00768">
    <property type="entry name" value="Peptidase_S11"/>
    <property type="match status" value="1"/>
</dbReference>
<proteinExistence type="inferred from homology"/>
<name>A0A2Z2KE03_9BACL</name>
<dbReference type="GO" id="GO:0006508">
    <property type="term" value="P:proteolysis"/>
    <property type="evidence" value="ECO:0007669"/>
    <property type="project" value="InterPro"/>
</dbReference>
<dbReference type="GO" id="GO:0009252">
    <property type="term" value="P:peptidoglycan biosynthetic process"/>
    <property type="evidence" value="ECO:0007669"/>
    <property type="project" value="UniProtKB-KW"/>
</dbReference>
<dbReference type="GO" id="GO:0009002">
    <property type="term" value="F:serine-type D-Ala-D-Ala carboxypeptidase activity"/>
    <property type="evidence" value="ECO:0007669"/>
    <property type="project" value="InterPro"/>
</dbReference>
<evidence type="ECO:0000256" key="4">
    <source>
        <dbReference type="ARBA" id="ARBA00022960"/>
    </source>
</evidence>
<evidence type="ECO:0000256" key="3">
    <source>
        <dbReference type="ARBA" id="ARBA00022801"/>
    </source>
</evidence>
<evidence type="ECO:0000256" key="5">
    <source>
        <dbReference type="ARBA" id="ARBA00022984"/>
    </source>
</evidence>
<keyword evidence="4" id="KW-0133">Cell shape</keyword>
<feature type="active site" description="Acyl-ester intermediate" evidence="7">
    <location>
        <position position="62"/>
    </location>
</feature>
<keyword evidence="3" id="KW-0378">Hydrolase</keyword>
<evidence type="ECO:0000256" key="8">
    <source>
        <dbReference type="PIRSR" id="PIRSR618044-2"/>
    </source>
</evidence>